<keyword evidence="4" id="KW-1185">Reference proteome</keyword>
<dbReference type="PROSITE" id="PS51387">
    <property type="entry name" value="FAD_PCMH"/>
    <property type="match status" value="1"/>
</dbReference>
<dbReference type="Gene3D" id="3.30.465.10">
    <property type="match status" value="1"/>
</dbReference>
<dbReference type="Proteomes" id="UP000638043">
    <property type="component" value="Unassembled WGS sequence"/>
</dbReference>
<dbReference type="RefSeq" id="WP_188700081.1">
    <property type="nucleotide sequence ID" value="NZ_BMMQ01000002.1"/>
</dbReference>
<dbReference type="InterPro" id="IPR016171">
    <property type="entry name" value="Vanillyl_alc_oxidase_C-sub2"/>
</dbReference>
<comment type="caution">
    <text evidence="3">The sequence shown here is derived from an EMBL/GenBank/DDBJ whole genome shotgun (WGS) entry which is preliminary data.</text>
</comment>
<dbReference type="InterPro" id="IPR016169">
    <property type="entry name" value="FAD-bd_PCMH_sub2"/>
</dbReference>
<dbReference type="Pfam" id="PF01565">
    <property type="entry name" value="FAD_binding_4"/>
    <property type="match status" value="1"/>
</dbReference>
<sequence length="414" mass="45206">MTQERNWAENFAYSAERVLHPRSIDELRDALAGSGPIRAIGSRHCFNDIADTSGTLVSLAEMPREIEVTGESVRIAGGLRYGDVAPVLEEHGRALANLASLPHISVAGAIATGTHGSGDRLASLATAVRSVTFLTSEGEEVTLSREDASFGGAPVHLGSLGIVTALELDTEPSYEVAQYTFDGPSWAEILSDYDAVTCLGDSVSLFTTWHDTERADQLWVKTRGAGVDERTVARLGATPADGPRHPILGVDPVACNPQLGVKGPWFQRLPHFRMDFTPSVGAELQSEFLIAREHAPAAIEAVSEIAHVISPLLFVNEIRSVAASELWLDPAYGRDSVALHFTWHRDEPAVREVLTELEAALEPFDARPHWGKIFTRSGEAVAEQYPRFDDFRELHQKMDPAGRLLNEYTRRLGL</sequence>
<dbReference type="InterPro" id="IPR010031">
    <property type="entry name" value="FAD_lactone_oxidase-like"/>
</dbReference>
<dbReference type="InterPro" id="IPR007173">
    <property type="entry name" value="ALO_C"/>
</dbReference>
<dbReference type="PIRSF" id="PIRSF000136">
    <property type="entry name" value="LGO_GLO"/>
    <property type="match status" value="1"/>
</dbReference>
<dbReference type="Pfam" id="PF04030">
    <property type="entry name" value="ALO"/>
    <property type="match status" value="1"/>
</dbReference>
<accession>A0ABQ2MZG0</accession>
<gene>
    <name evidence="3" type="ORF">GCM10010910_07730</name>
</gene>
<name>A0ABQ2MZG0_9MICO</name>
<dbReference type="SUPFAM" id="SSF56176">
    <property type="entry name" value="FAD-binding/transporter-associated domain-like"/>
    <property type="match status" value="1"/>
</dbReference>
<protein>
    <submittedName>
        <fullName evidence="3">Xylitol oxidase</fullName>
    </submittedName>
</protein>
<dbReference type="InterPro" id="IPR036318">
    <property type="entry name" value="FAD-bd_PCMH-like_sf"/>
</dbReference>
<dbReference type="InterPro" id="IPR016167">
    <property type="entry name" value="FAD-bd_PCMH_sub1"/>
</dbReference>
<dbReference type="Gene3D" id="3.30.43.10">
    <property type="entry name" value="Uridine Diphospho-n-acetylenolpyruvylglucosamine Reductase, domain 2"/>
    <property type="match status" value="1"/>
</dbReference>
<evidence type="ECO:0000313" key="4">
    <source>
        <dbReference type="Proteomes" id="UP000638043"/>
    </source>
</evidence>
<feature type="domain" description="FAD-binding PCMH-type" evidence="2">
    <location>
        <begin position="11"/>
        <end position="173"/>
    </location>
</feature>
<dbReference type="EMBL" id="BMMQ01000002">
    <property type="protein sequence ID" value="GGO60990.1"/>
    <property type="molecule type" value="Genomic_DNA"/>
</dbReference>
<evidence type="ECO:0000259" key="2">
    <source>
        <dbReference type="PROSITE" id="PS51387"/>
    </source>
</evidence>
<dbReference type="Gene3D" id="3.30.70.2520">
    <property type="match status" value="1"/>
</dbReference>
<dbReference type="InterPro" id="IPR016166">
    <property type="entry name" value="FAD-bd_PCMH"/>
</dbReference>
<dbReference type="Gene3D" id="3.30.70.2530">
    <property type="match status" value="1"/>
</dbReference>
<keyword evidence="1" id="KW-0560">Oxidoreductase</keyword>
<reference evidence="4" key="1">
    <citation type="journal article" date="2019" name="Int. J. Syst. Evol. Microbiol.">
        <title>The Global Catalogue of Microorganisms (GCM) 10K type strain sequencing project: providing services to taxonomists for standard genome sequencing and annotation.</title>
        <authorList>
            <consortium name="The Broad Institute Genomics Platform"/>
            <consortium name="The Broad Institute Genome Sequencing Center for Infectious Disease"/>
            <person name="Wu L."/>
            <person name="Ma J."/>
        </authorList>
    </citation>
    <scope>NUCLEOTIDE SEQUENCE [LARGE SCALE GENOMIC DNA]</scope>
    <source>
        <strain evidence="4">CGMCC 4.7181</strain>
    </source>
</reference>
<dbReference type="PANTHER" id="PTHR43762:SF1">
    <property type="entry name" value="D-ARABINONO-1,4-LACTONE OXIDASE"/>
    <property type="match status" value="1"/>
</dbReference>
<proteinExistence type="predicted"/>
<dbReference type="Gene3D" id="1.10.45.10">
    <property type="entry name" value="Vanillyl-alcohol Oxidase, Chain A, domain 4"/>
    <property type="match status" value="1"/>
</dbReference>
<evidence type="ECO:0000256" key="1">
    <source>
        <dbReference type="ARBA" id="ARBA00023002"/>
    </source>
</evidence>
<dbReference type="PANTHER" id="PTHR43762">
    <property type="entry name" value="L-GULONOLACTONE OXIDASE"/>
    <property type="match status" value="1"/>
</dbReference>
<evidence type="ECO:0000313" key="3">
    <source>
        <dbReference type="EMBL" id="GGO60990.1"/>
    </source>
</evidence>
<dbReference type="InterPro" id="IPR006094">
    <property type="entry name" value="Oxid_FAD_bind_N"/>
</dbReference>
<organism evidence="3 4">
    <name type="scientific">Microbacterium nanhaiense</name>
    <dbReference type="NCBI Taxonomy" id="1301026"/>
    <lineage>
        <taxon>Bacteria</taxon>
        <taxon>Bacillati</taxon>
        <taxon>Actinomycetota</taxon>
        <taxon>Actinomycetes</taxon>
        <taxon>Micrococcales</taxon>
        <taxon>Microbacteriaceae</taxon>
        <taxon>Microbacterium</taxon>
    </lineage>
</organism>